<sequence length="1086" mass="121720">MNLRNITSEFLRVLSSLYGILLLLAISPNIFAARNEMGFASFLRPDTNKENRQKGVNIRINRMNLGAVMKRVDFKESLLNYHSPFQVRISKMSDRAPSENKLGINIDSVLKKVELIPIMINGDKNNRINIVIMNRWTSKDKDPYNSQEMKKVFLNDINESLIAALTPGNSKAQTAYANYRQFFNVYALWWPDIPEWDKGVDISVADSLRNRLFLPWKDENTGWVTILAMPNVRNGGGGAGRNLEDRIGDAVIAGNGIGKMLHEISHTCGSLGDEYSGPQSGTSQFPTYNSTIEYRRDKIKWRKWIDTSTPLPTPYTEEYMDKVGAFEGNQYHLANYFRSTAQGCIMGAGVFDNTEKMCPICEQRLAMRVYSLVNPINSFYPSENEITINGETVNHFAIDHISPEPNTQVVRWSLNGKIIAIGTDSVNIKFGSISDYELICTLTDETSLIRPDPPYAQYPKREIRWNIHNLKPVSPSHDLEVKIEFFNRVGKSTGKSELRSVVSGGKPPYSYKWSTGDTMGNLNNAIPGIYNLLVTDSEFRMKECSYSVYGNHMGIQSFKEKSQGIKNTSGILKVNENTTASDKNCDNGKIELQVKGGTEPYSFVWADEKCDYTDNIIYEAENASLAIPGHITKNYFGASNNTYVSFNGNEGFISWKIDVAKEGVYPIDIIYGSTGFENSQVNMSVNGGRRFPININSTRPLNTGWDEVSLKANLKQGANWVTLSSCGQSGPNIDYLRVPASFNDLAVIGKERNNLRPGHYKVLIKDSKGNAIVKSIFVNEADSFTITKPELVKVGKKSIAIKDPLPGFTYEWYQNDAPLFYQEKFEEPLVIGNEFSPVGPGNYFIAEKNNQTNAESSNRIGIAIGKSNTGDGFREINPLSLGKKDIVLWLDANDVDANAKKNSPTPGRGPINWKDKISPELGQLLVNYKPNELNGKGVCGFDDVWVQSLGKEATGFRTIIMVYKESDMSYPGKSPFIGLSKYIGKSSDTRERLFDPQVADEKTKEGKTYLNGKRVDPFLTPNPMDYCILIVELGSKATDSIMKTEGYWEGSLAEILLLNRLLSESERKGIEEYLRKKWISSVDLDF</sequence>
<dbReference type="InterPro" id="IPR025667">
    <property type="entry name" value="SprB_repeat"/>
</dbReference>
<dbReference type="Proteomes" id="UP000326903">
    <property type="component" value="Unassembled WGS sequence"/>
</dbReference>
<accession>A0A5J5ID45</accession>
<comment type="caution">
    <text evidence="1">The sequence shown here is derived from an EMBL/GenBank/DDBJ whole genome shotgun (WGS) entry which is preliminary data.</text>
</comment>
<dbReference type="Gene3D" id="3.40.390.10">
    <property type="entry name" value="Collagenase (Catalytic Domain)"/>
    <property type="match status" value="1"/>
</dbReference>
<organism evidence="1 2">
    <name type="scientific">Ginsengibacter hankyongi</name>
    <dbReference type="NCBI Taxonomy" id="2607284"/>
    <lineage>
        <taxon>Bacteria</taxon>
        <taxon>Pseudomonadati</taxon>
        <taxon>Bacteroidota</taxon>
        <taxon>Chitinophagia</taxon>
        <taxon>Chitinophagales</taxon>
        <taxon>Chitinophagaceae</taxon>
        <taxon>Ginsengibacter</taxon>
    </lineage>
</organism>
<evidence type="ECO:0008006" key="3">
    <source>
        <dbReference type="Google" id="ProtNLM"/>
    </source>
</evidence>
<dbReference type="GO" id="GO:0008237">
    <property type="term" value="F:metallopeptidase activity"/>
    <property type="evidence" value="ECO:0007669"/>
    <property type="project" value="InterPro"/>
</dbReference>
<keyword evidence="2" id="KW-1185">Reference proteome</keyword>
<evidence type="ECO:0000313" key="2">
    <source>
        <dbReference type="Proteomes" id="UP000326903"/>
    </source>
</evidence>
<dbReference type="InterPro" id="IPR024079">
    <property type="entry name" value="MetalloPept_cat_dom_sf"/>
</dbReference>
<proteinExistence type="predicted"/>
<dbReference type="SUPFAM" id="SSF49785">
    <property type="entry name" value="Galactose-binding domain-like"/>
    <property type="match status" value="1"/>
</dbReference>
<evidence type="ECO:0000313" key="1">
    <source>
        <dbReference type="EMBL" id="KAA9036077.1"/>
    </source>
</evidence>
<dbReference type="AlphaFoldDB" id="A0A5J5ID45"/>
<dbReference type="InterPro" id="IPR008979">
    <property type="entry name" value="Galactose-bd-like_sf"/>
</dbReference>
<dbReference type="Gene3D" id="2.60.120.260">
    <property type="entry name" value="Galactose-binding domain-like"/>
    <property type="match status" value="1"/>
</dbReference>
<dbReference type="EMBL" id="VYQF01000009">
    <property type="protein sequence ID" value="KAA9036077.1"/>
    <property type="molecule type" value="Genomic_DNA"/>
</dbReference>
<name>A0A5J5ID45_9BACT</name>
<reference evidence="1 2" key="1">
    <citation type="submission" date="2019-09" db="EMBL/GenBank/DDBJ databases">
        <title>Draft genome sequence of Ginsengibacter sp. BR5-29.</title>
        <authorList>
            <person name="Im W.-T."/>
        </authorList>
    </citation>
    <scope>NUCLEOTIDE SEQUENCE [LARGE SCALE GENOMIC DNA]</scope>
    <source>
        <strain evidence="1 2">BR5-29</strain>
    </source>
</reference>
<dbReference type="Pfam" id="PF13573">
    <property type="entry name" value="SprB"/>
    <property type="match status" value="1"/>
</dbReference>
<protein>
    <recommendedName>
        <fullName evidence="3">CBM6 domain-containing protein</fullName>
    </recommendedName>
</protein>
<gene>
    <name evidence="1" type="ORF">FW778_19470</name>
</gene>